<sequence>MKTLIRSVVVLFFFALAIAACSKPSSGGGGGGGGSTTEENLVIAIDPDPGSSTTPVKVTGATYNFNIVIKSAVPARGVDVKVKFTRDLNGNIIAPNDYTFDPSTTSIPVTISNIPAGEIGTVTITVTSKSKPTNTVTQTFKLVKK</sequence>
<name>A0A172TYR7_9BACT</name>
<dbReference type="AlphaFoldDB" id="A0A172TYR7"/>
<organism evidence="2 3">
    <name type="scientific">Flavisolibacter tropicus</name>
    <dbReference type="NCBI Taxonomy" id="1492898"/>
    <lineage>
        <taxon>Bacteria</taxon>
        <taxon>Pseudomonadati</taxon>
        <taxon>Bacteroidota</taxon>
        <taxon>Chitinophagia</taxon>
        <taxon>Chitinophagales</taxon>
        <taxon>Chitinophagaceae</taxon>
        <taxon>Flavisolibacter</taxon>
    </lineage>
</organism>
<keyword evidence="1" id="KW-0732">Signal</keyword>
<dbReference type="PROSITE" id="PS51257">
    <property type="entry name" value="PROKAR_LIPOPROTEIN"/>
    <property type="match status" value="1"/>
</dbReference>
<evidence type="ECO:0000256" key="1">
    <source>
        <dbReference type="SAM" id="SignalP"/>
    </source>
</evidence>
<dbReference type="EMBL" id="CP011390">
    <property type="protein sequence ID" value="ANE52190.1"/>
    <property type="molecule type" value="Genomic_DNA"/>
</dbReference>
<feature type="signal peptide" evidence="1">
    <location>
        <begin position="1"/>
        <end position="19"/>
    </location>
</feature>
<keyword evidence="3" id="KW-1185">Reference proteome</keyword>
<reference evidence="2 3" key="2">
    <citation type="journal article" date="2016" name="Int. J. Syst. Evol. Microbiol.">
        <title>Flavisolibacter tropicus sp. nov., isolated from tropical soil.</title>
        <authorList>
            <person name="Lee J.J."/>
            <person name="Kang M.S."/>
            <person name="Kim G.S."/>
            <person name="Lee C.S."/>
            <person name="Lim S."/>
            <person name="Lee J."/>
            <person name="Roh S.H."/>
            <person name="Kang H."/>
            <person name="Ha J.M."/>
            <person name="Bae S."/>
            <person name="Jung H.Y."/>
            <person name="Kim M.K."/>
        </authorList>
    </citation>
    <scope>NUCLEOTIDE SEQUENCE [LARGE SCALE GENOMIC DNA]</scope>
    <source>
        <strain evidence="2 3">LCS9</strain>
    </source>
</reference>
<evidence type="ECO:0000313" key="3">
    <source>
        <dbReference type="Proteomes" id="UP000077177"/>
    </source>
</evidence>
<gene>
    <name evidence="2" type="ORF">SY85_18515</name>
</gene>
<dbReference type="OrthoDB" id="673157at2"/>
<dbReference type="Proteomes" id="UP000077177">
    <property type="component" value="Chromosome"/>
</dbReference>
<accession>A0A172TYR7</accession>
<proteinExistence type="predicted"/>
<feature type="chain" id="PRO_5008001405" evidence="1">
    <location>
        <begin position="20"/>
        <end position="145"/>
    </location>
</feature>
<reference evidence="3" key="1">
    <citation type="submission" date="2015-01" db="EMBL/GenBank/DDBJ databases">
        <title>Flavisolibacter sp./LCS9/ whole genome sequencing.</title>
        <authorList>
            <person name="Kim M.K."/>
            <person name="Srinivasan S."/>
            <person name="Lee J.-J."/>
        </authorList>
    </citation>
    <scope>NUCLEOTIDE SEQUENCE [LARGE SCALE GENOMIC DNA]</scope>
    <source>
        <strain evidence="3">LCS9</strain>
    </source>
</reference>
<evidence type="ECO:0000313" key="2">
    <source>
        <dbReference type="EMBL" id="ANE52190.1"/>
    </source>
</evidence>
<protein>
    <submittedName>
        <fullName evidence="2">Uncharacterized protein</fullName>
    </submittedName>
</protein>
<dbReference type="RefSeq" id="WP_066406417.1">
    <property type="nucleotide sequence ID" value="NZ_CP011390.1"/>
</dbReference>
<dbReference type="KEGG" id="fla:SY85_18515"/>